<accession>A0A3G6IRG9</accession>
<dbReference type="KEGG" id="cpso:CPPEL_00085"/>
<protein>
    <submittedName>
        <fullName evidence="2">Uncharacterized protein</fullName>
    </submittedName>
</protein>
<name>A0A3G6IRG9_9CORY</name>
<sequence length="64" mass="6889">MTMTQQEATPGPVMGYTEAPGQTTPTPINKVIERCGTKGLHEKGTTFFTDGTSGWTEQCAAHMK</sequence>
<organism evidence="2 3">
    <name type="scientific">Corynebacterium pseudopelargi</name>
    <dbReference type="NCBI Taxonomy" id="2080757"/>
    <lineage>
        <taxon>Bacteria</taxon>
        <taxon>Bacillati</taxon>
        <taxon>Actinomycetota</taxon>
        <taxon>Actinomycetes</taxon>
        <taxon>Mycobacteriales</taxon>
        <taxon>Corynebacteriaceae</taxon>
        <taxon>Corynebacterium</taxon>
    </lineage>
</organism>
<proteinExistence type="predicted"/>
<dbReference type="Proteomes" id="UP000271426">
    <property type="component" value="Chromosome"/>
</dbReference>
<gene>
    <name evidence="2" type="ORF">CPPEL_00085</name>
</gene>
<feature type="region of interest" description="Disordered" evidence="1">
    <location>
        <begin position="1"/>
        <end position="28"/>
    </location>
</feature>
<evidence type="ECO:0000313" key="3">
    <source>
        <dbReference type="Proteomes" id="UP000271426"/>
    </source>
</evidence>
<dbReference type="AlphaFoldDB" id="A0A3G6IRG9"/>
<keyword evidence="3" id="KW-1185">Reference proteome</keyword>
<reference evidence="2 3" key="1">
    <citation type="submission" date="2018-11" db="EMBL/GenBank/DDBJ databases">
        <authorList>
            <person name="Kleinhagauer T."/>
            <person name="Glaeser S.P."/>
            <person name="Spergser J."/>
            <person name="Ruckert C."/>
            <person name="Kaempfer P."/>
            <person name="Busse H.-J."/>
        </authorList>
    </citation>
    <scope>NUCLEOTIDE SEQUENCE [LARGE SCALE GENOMIC DNA]</scope>
    <source>
        <strain evidence="2 3">812CH</strain>
    </source>
</reference>
<dbReference type="EMBL" id="CP033898">
    <property type="protein sequence ID" value="AZA08169.1"/>
    <property type="molecule type" value="Genomic_DNA"/>
</dbReference>
<evidence type="ECO:0000313" key="2">
    <source>
        <dbReference type="EMBL" id="AZA08169.1"/>
    </source>
</evidence>
<evidence type="ECO:0000256" key="1">
    <source>
        <dbReference type="SAM" id="MobiDB-lite"/>
    </source>
</evidence>